<dbReference type="AlphaFoldDB" id="A0A859DNN2"/>
<gene>
    <name evidence="4" type="ORF">GJQ69_00830</name>
</gene>
<protein>
    <submittedName>
        <fullName evidence="4">Helix-turn-helix domain-containing protein</fullName>
    </submittedName>
</protein>
<evidence type="ECO:0000256" key="1">
    <source>
        <dbReference type="ARBA" id="ARBA00023125"/>
    </source>
</evidence>
<dbReference type="PROSITE" id="PS50943">
    <property type="entry name" value="HTH_CROC1"/>
    <property type="match status" value="1"/>
</dbReference>
<dbReference type="Pfam" id="PF01381">
    <property type="entry name" value="HTH_3"/>
    <property type="match status" value="1"/>
</dbReference>
<evidence type="ECO:0000313" key="4">
    <source>
        <dbReference type="EMBL" id="QKN23159.1"/>
    </source>
</evidence>
<dbReference type="Proteomes" id="UP000501316">
    <property type="component" value="Chromosome"/>
</dbReference>
<dbReference type="InterPro" id="IPR010982">
    <property type="entry name" value="Lambda_DNA-bd_dom_sf"/>
</dbReference>
<dbReference type="CDD" id="cd00093">
    <property type="entry name" value="HTH_XRE"/>
    <property type="match status" value="1"/>
</dbReference>
<reference evidence="4 5" key="1">
    <citation type="submission" date="2019-11" db="EMBL/GenBank/DDBJ databases">
        <authorList>
            <person name="Ren C."/>
            <person name="Wang H."/>
            <person name="Xu Y."/>
        </authorList>
    </citation>
    <scope>NUCLEOTIDE SEQUENCE [LARGE SCALE GENOMIC DNA]</scope>
    <source>
        <strain evidence="4 5">LBM 19010</strain>
    </source>
</reference>
<evidence type="ECO:0000313" key="5">
    <source>
        <dbReference type="Proteomes" id="UP000501316"/>
    </source>
</evidence>
<dbReference type="Gene3D" id="1.10.260.40">
    <property type="entry name" value="lambda repressor-like DNA-binding domains"/>
    <property type="match status" value="1"/>
</dbReference>
<sequence>MDFGKVIREARKKVGLTQSELAKASNMSLNSISRYESGKRSPDFGALQKIANALHVSVDLFIGSAANLEFEAEYNNLPKVKEIHECTGLSMDACDFIHSAHHNPFVTLALSDILENETLMMLLCQYINTQPQDGAFIVGENGTLVVSKPGKDKDKGLGRIYAPDMILKAMQEKIIAELEKMRLHNVGENPGRKLEKGEPKKAGGSNAKTPGE</sequence>
<feature type="compositionally biased region" description="Basic and acidic residues" evidence="2">
    <location>
        <begin position="190"/>
        <end position="201"/>
    </location>
</feature>
<feature type="domain" description="HTH cro/C1-type" evidence="3">
    <location>
        <begin position="7"/>
        <end position="61"/>
    </location>
</feature>
<accession>A0A859DNN2</accession>
<organism evidence="4 5">
    <name type="scientific">Caproicibacterium lactatifermentans</name>
    <dbReference type="NCBI Taxonomy" id="2666138"/>
    <lineage>
        <taxon>Bacteria</taxon>
        <taxon>Bacillati</taxon>
        <taxon>Bacillota</taxon>
        <taxon>Clostridia</taxon>
        <taxon>Eubacteriales</taxon>
        <taxon>Oscillospiraceae</taxon>
        <taxon>Caproicibacterium</taxon>
    </lineage>
</organism>
<feature type="region of interest" description="Disordered" evidence="2">
    <location>
        <begin position="185"/>
        <end position="212"/>
    </location>
</feature>
<dbReference type="KEGG" id="clf:GJQ69_00830"/>
<name>A0A859DNN2_9FIRM</name>
<dbReference type="InterPro" id="IPR001387">
    <property type="entry name" value="Cro/C1-type_HTH"/>
</dbReference>
<dbReference type="RefSeq" id="WP_174192659.1">
    <property type="nucleotide sequence ID" value="NZ_CP046051.1"/>
</dbReference>
<dbReference type="PANTHER" id="PTHR46558">
    <property type="entry name" value="TRACRIPTIONAL REGULATORY PROTEIN-RELATED-RELATED"/>
    <property type="match status" value="1"/>
</dbReference>
<evidence type="ECO:0000259" key="3">
    <source>
        <dbReference type="PROSITE" id="PS50943"/>
    </source>
</evidence>
<dbReference type="EMBL" id="CP046051">
    <property type="protein sequence ID" value="QKN23159.1"/>
    <property type="molecule type" value="Genomic_DNA"/>
</dbReference>
<keyword evidence="1" id="KW-0238">DNA-binding</keyword>
<dbReference type="SUPFAM" id="SSF47413">
    <property type="entry name" value="lambda repressor-like DNA-binding domains"/>
    <property type="match status" value="1"/>
</dbReference>
<dbReference type="SMART" id="SM00530">
    <property type="entry name" value="HTH_XRE"/>
    <property type="match status" value="1"/>
</dbReference>
<dbReference type="GO" id="GO:0003677">
    <property type="term" value="F:DNA binding"/>
    <property type="evidence" value="ECO:0007669"/>
    <property type="project" value="UniProtKB-KW"/>
</dbReference>
<proteinExistence type="predicted"/>
<dbReference type="PANTHER" id="PTHR46558:SF11">
    <property type="entry name" value="HTH-TYPE TRANSCRIPTIONAL REGULATOR XRE"/>
    <property type="match status" value="1"/>
</dbReference>
<evidence type="ECO:0000256" key="2">
    <source>
        <dbReference type="SAM" id="MobiDB-lite"/>
    </source>
</evidence>